<reference evidence="1 2" key="1">
    <citation type="submission" date="2020-04" db="EMBL/GenBank/DDBJ databases">
        <title>Rhizobium sp. S-51 isolated from soil.</title>
        <authorList>
            <person name="Dahal R.H."/>
        </authorList>
    </citation>
    <scope>NUCLEOTIDE SEQUENCE [LARGE SCALE GENOMIC DNA]</scope>
    <source>
        <strain evidence="1 2">S-51</strain>
    </source>
</reference>
<gene>
    <name evidence="1" type="ORF">HHL25_16080</name>
</gene>
<proteinExistence type="predicted"/>
<sequence>MEDRFSIADRYILTMRIIQPARVQDVLRAYAEMWDVKEDDRLKDVIYSLHEKMREDGLLVDVRKGTYLLTAKGMEIAARFIKEREIDNRRLFLMKRQRRLYQ</sequence>
<dbReference type="EMBL" id="JABBGK010000003">
    <property type="protein sequence ID" value="NML75650.1"/>
    <property type="molecule type" value="Genomic_DNA"/>
</dbReference>
<dbReference type="AlphaFoldDB" id="A0A7Y0AYF5"/>
<evidence type="ECO:0008006" key="3">
    <source>
        <dbReference type="Google" id="ProtNLM"/>
    </source>
</evidence>
<comment type="caution">
    <text evidence="1">The sequence shown here is derived from an EMBL/GenBank/DDBJ whole genome shotgun (WGS) entry which is preliminary data.</text>
</comment>
<organism evidence="1 2">
    <name type="scientific">Rhizobium terricola</name>
    <dbReference type="NCBI Taxonomy" id="2728849"/>
    <lineage>
        <taxon>Bacteria</taxon>
        <taxon>Pseudomonadati</taxon>
        <taxon>Pseudomonadota</taxon>
        <taxon>Alphaproteobacteria</taxon>
        <taxon>Hyphomicrobiales</taxon>
        <taxon>Rhizobiaceae</taxon>
        <taxon>Rhizobium/Agrobacterium group</taxon>
        <taxon>Rhizobium</taxon>
    </lineage>
</organism>
<name>A0A7Y0AYF5_9HYPH</name>
<accession>A0A7Y0AYF5</accession>
<evidence type="ECO:0000313" key="2">
    <source>
        <dbReference type="Proteomes" id="UP000541470"/>
    </source>
</evidence>
<evidence type="ECO:0000313" key="1">
    <source>
        <dbReference type="EMBL" id="NML75650.1"/>
    </source>
</evidence>
<keyword evidence="2" id="KW-1185">Reference proteome</keyword>
<dbReference type="Proteomes" id="UP000541470">
    <property type="component" value="Unassembled WGS sequence"/>
</dbReference>
<protein>
    <recommendedName>
        <fullName evidence="3">ArnR1-like winged helix-turn-helix domain-containing protein</fullName>
    </recommendedName>
</protein>
<dbReference type="RefSeq" id="WP_169593423.1">
    <property type="nucleotide sequence ID" value="NZ_JABBGK010000003.1"/>
</dbReference>